<evidence type="ECO:0000256" key="1">
    <source>
        <dbReference type="ARBA" id="ARBA00006484"/>
    </source>
</evidence>
<dbReference type="EMBL" id="JACMSC010000005">
    <property type="protein sequence ID" value="KAG6520966.1"/>
    <property type="molecule type" value="Genomic_DNA"/>
</dbReference>
<dbReference type="GO" id="GO:0016491">
    <property type="term" value="F:oxidoreductase activity"/>
    <property type="evidence" value="ECO:0007669"/>
    <property type="project" value="UniProtKB-KW"/>
</dbReference>
<name>A0A8J5LIL2_ZINOF</name>
<dbReference type="NCBIfam" id="NF005559">
    <property type="entry name" value="PRK07231.1"/>
    <property type="match status" value="1"/>
</dbReference>
<sequence length="341" mass="36427">MFSYSSQLKMKILRCSLLLRSPSSHLTERNRRRGRVVERNHARNGFEVLFNCRVKRGLAIRTGIRTQQQQFSTHSTPARLAGKVAIITGAASGVGKATAAEFIHHGAQVVLADIQHELGKYVAAELGPGATFVPCDVTQEPQVAAVVDLAVAKHGRLDIMYNNAGICGPMTFAVTDVDLTEFDRVMAVNVRSVVAGIKHAARVMVPRRAGSILCTASITGLVGGLAPLTYSLSKAAVAAAVRLSAAELSNHGIRVNCISPVGLPTPFGIKAIREIFPDMEEQRAVEMIELSSAELAGTKCEVEDVAKAATFLASDEAKYISGHNLVVDGGFTTSKRLKLSP</sequence>
<evidence type="ECO:0000256" key="4">
    <source>
        <dbReference type="ARBA" id="ARBA00023098"/>
    </source>
</evidence>
<dbReference type="PANTHER" id="PTHR43180:SF28">
    <property type="entry name" value="NAD(P)-BINDING ROSSMANN-FOLD SUPERFAMILY PROTEIN"/>
    <property type="match status" value="1"/>
</dbReference>
<dbReference type="AlphaFoldDB" id="A0A8J5LIL2"/>
<dbReference type="PANTHER" id="PTHR43180">
    <property type="entry name" value="3-OXOACYL-(ACYL-CARRIER-PROTEIN) REDUCTASE (AFU_ORTHOLOGUE AFUA_6G11210)"/>
    <property type="match status" value="1"/>
</dbReference>
<organism evidence="5 6">
    <name type="scientific">Zingiber officinale</name>
    <name type="common">Ginger</name>
    <name type="synonym">Amomum zingiber</name>
    <dbReference type="NCBI Taxonomy" id="94328"/>
    <lineage>
        <taxon>Eukaryota</taxon>
        <taxon>Viridiplantae</taxon>
        <taxon>Streptophyta</taxon>
        <taxon>Embryophyta</taxon>
        <taxon>Tracheophyta</taxon>
        <taxon>Spermatophyta</taxon>
        <taxon>Magnoliopsida</taxon>
        <taxon>Liliopsida</taxon>
        <taxon>Zingiberales</taxon>
        <taxon>Zingiberaceae</taxon>
        <taxon>Zingiber</taxon>
    </lineage>
</organism>
<dbReference type="Gene3D" id="3.40.50.720">
    <property type="entry name" value="NAD(P)-binding Rossmann-like Domain"/>
    <property type="match status" value="1"/>
</dbReference>
<accession>A0A8J5LIL2</accession>
<keyword evidence="2" id="KW-0560">Oxidoreductase</keyword>
<proteinExistence type="inferred from homology"/>
<evidence type="ECO:0000313" key="5">
    <source>
        <dbReference type="EMBL" id="KAG6520966.1"/>
    </source>
</evidence>
<dbReference type="PRINTS" id="PR00081">
    <property type="entry name" value="GDHRDH"/>
</dbReference>
<dbReference type="InterPro" id="IPR036291">
    <property type="entry name" value="NAD(P)-bd_dom_sf"/>
</dbReference>
<keyword evidence="6" id="KW-1185">Reference proteome</keyword>
<comment type="caution">
    <text evidence="5">The sequence shown here is derived from an EMBL/GenBank/DDBJ whole genome shotgun (WGS) entry which is preliminary data.</text>
</comment>
<keyword evidence="3" id="KW-0520">NAD</keyword>
<dbReference type="InterPro" id="IPR002347">
    <property type="entry name" value="SDR_fam"/>
</dbReference>
<evidence type="ECO:0000313" key="6">
    <source>
        <dbReference type="Proteomes" id="UP000734854"/>
    </source>
</evidence>
<dbReference type="GO" id="GO:0006629">
    <property type="term" value="P:lipid metabolic process"/>
    <property type="evidence" value="ECO:0007669"/>
    <property type="project" value="UniProtKB-KW"/>
</dbReference>
<dbReference type="Proteomes" id="UP000734854">
    <property type="component" value="Unassembled WGS sequence"/>
</dbReference>
<dbReference type="FunFam" id="3.40.50.720:FF:000084">
    <property type="entry name" value="Short-chain dehydrogenase reductase"/>
    <property type="match status" value="1"/>
</dbReference>
<gene>
    <name evidence="5" type="ORF">ZIOFF_018031</name>
</gene>
<dbReference type="SUPFAM" id="SSF51735">
    <property type="entry name" value="NAD(P)-binding Rossmann-fold domains"/>
    <property type="match status" value="1"/>
</dbReference>
<evidence type="ECO:0000256" key="3">
    <source>
        <dbReference type="ARBA" id="ARBA00023027"/>
    </source>
</evidence>
<reference evidence="5 6" key="1">
    <citation type="submission" date="2020-08" db="EMBL/GenBank/DDBJ databases">
        <title>Plant Genome Project.</title>
        <authorList>
            <person name="Zhang R.-G."/>
        </authorList>
    </citation>
    <scope>NUCLEOTIDE SEQUENCE [LARGE SCALE GENOMIC DNA]</scope>
    <source>
        <tissue evidence="5">Rhizome</tissue>
    </source>
</reference>
<dbReference type="Pfam" id="PF13561">
    <property type="entry name" value="adh_short_C2"/>
    <property type="match status" value="1"/>
</dbReference>
<evidence type="ECO:0000256" key="2">
    <source>
        <dbReference type="ARBA" id="ARBA00023002"/>
    </source>
</evidence>
<dbReference type="PRINTS" id="PR00080">
    <property type="entry name" value="SDRFAMILY"/>
</dbReference>
<keyword evidence="4" id="KW-0443">Lipid metabolism</keyword>
<protein>
    <submittedName>
        <fullName evidence="5">Uncharacterized protein</fullName>
    </submittedName>
</protein>
<comment type="similarity">
    <text evidence="1">Belongs to the short-chain dehydrogenases/reductases (SDR) family.</text>
</comment>